<dbReference type="SUPFAM" id="SSF51735">
    <property type="entry name" value="NAD(P)-binding Rossmann-fold domains"/>
    <property type="match status" value="1"/>
</dbReference>
<feature type="domain" description="RCK C-terminal" evidence="4">
    <location>
        <begin position="261"/>
        <end position="347"/>
    </location>
</feature>
<evidence type="ECO:0000256" key="2">
    <source>
        <dbReference type="SAM" id="Phobius"/>
    </source>
</evidence>
<dbReference type="PROSITE" id="PS51201">
    <property type="entry name" value="RCK_N"/>
    <property type="match status" value="1"/>
</dbReference>
<dbReference type="Pfam" id="PF02080">
    <property type="entry name" value="TrkA_C"/>
    <property type="match status" value="1"/>
</dbReference>
<organism evidence="5 6">
    <name type="scientific">Mesonia mobilis</name>
    <dbReference type="NCBI Taxonomy" id="369791"/>
    <lineage>
        <taxon>Bacteria</taxon>
        <taxon>Pseudomonadati</taxon>
        <taxon>Bacteroidota</taxon>
        <taxon>Flavobacteriia</taxon>
        <taxon>Flavobacteriales</taxon>
        <taxon>Flavobacteriaceae</taxon>
        <taxon>Mesonia</taxon>
    </lineage>
</organism>
<evidence type="ECO:0000256" key="1">
    <source>
        <dbReference type="ARBA" id="ARBA00004651"/>
    </source>
</evidence>
<dbReference type="InterPro" id="IPR013099">
    <property type="entry name" value="K_chnl_dom"/>
</dbReference>
<comment type="subcellular location">
    <subcellularLocation>
        <location evidence="1">Cell membrane</location>
        <topology evidence="1">Multi-pass membrane protein</topology>
    </subcellularLocation>
</comment>
<protein>
    <submittedName>
        <fullName evidence="5">Potassium transporter TrkA</fullName>
    </submittedName>
</protein>
<feature type="domain" description="RCK N-terminal" evidence="3">
    <location>
        <begin position="120"/>
        <end position="237"/>
    </location>
</feature>
<dbReference type="Pfam" id="PF02254">
    <property type="entry name" value="TrkA_N"/>
    <property type="match status" value="1"/>
</dbReference>
<feature type="transmembrane region" description="Helical" evidence="2">
    <location>
        <begin position="44"/>
        <end position="62"/>
    </location>
</feature>
<keyword evidence="2" id="KW-1133">Transmembrane helix</keyword>
<sequence length="347" mass="38327">MIYRNPLKEISLNKYVGSRLTVALLLLVVVFLVGILGYRLFSGYTWVDAIYMTVITITTIGFGEVQQLSPQEKILTSIYIICSIFFVGYAISVITEYILSKNNIGNLRAKKVKSKIDALKDHVIVCGFGRNGDQAVSKLLAYNKNFVIIDKDESVLEPLYDSGMLYIHGNATEDEVLKAAGIERASTLMCTLPGDADNVFIVLSAKQLNNDLKIISRATKESTTYKLKLAGADNVIMPDKIGGDHMASLVVTPDLVEFLGHLSVSRQEGSINIEEIAFANICTDGKEHAIKELDLRKKTGCTVIGYRDPDGNYSVNPDADMVIKKDSKLIFIGKPEQIEKLKATYKV</sequence>
<dbReference type="Gene3D" id="3.40.50.720">
    <property type="entry name" value="NAD(P)-binding Rossmann-like Domain"/>
    <property type="match status" value="1"/>
</dbReference>
<feature type="transmembrane region" description="Helical" evidence="2">
    <location>
        <begin position="20"/>
        <end position="38"/>
    </location>
</feature>
<gene>
    <name evidence="5" type="ORF">GCM10008088_06710</name>
</gene>
<keyword evidence="2" id="KW-0812">Transmembrane</keyword>
<keyword evidence="2" id="KW-0472">Membrane</keyword>
<evidence type="ECO:0000259" key="4">
    <source>
        <dbReference type="PROSITE" id="PS51202"/>
    </source>
</evidence>
<dbReference type="Gene3D" id="3.30.70.1450">
    <property type="entry name" value="Regulator of K+ conductance, C-terminal domain"/>
    <property type="match status" value="1"/>
</dbReference>
<evidence type="ECO:0000259" key="3">
    <source>
        <dbReference type="PROSITE" id="PS51201"/>
    </source>
</evidence>
<reference evidence="6" key="1">
    <citation type="journal article" date="2019" name="Int. J. Syst. Evol. Microbiol.">
        <title>The Global Catalogue of Microorganisms (GCM) 10K type strain sequencing project: providing services to taxonomists for standard genome sequencing and annotation.</title>
        <authorList>
            <consortium name="The Broad Institute Genomics Platform"/>
            <consortium name="The Broad Institute Genome Sequencing Center for Infectious Disease"/>
            <person name="Wu L."/>
            <person name="Ma J."/>
        </authorList>
    </citation>
    <scope>NUCLEOTIDE SEQUENCE [LARGE SCALE GENOMIC DNA]</scope>
    <source>
        <strain evidence="6">KCTC 12708</strain>
    </source>
</reference>
<dbReference type="RefSeq" id="WP_229797280.1">
    <property type="nucleotide sequence ID" value="NZ_BMWY01000001.1"/>
</dbReference>
<dbReference type="Proteomes" id="UP000615593">
    <property type="component" value="Unassembled WGS sequence"/>
</dbReference>
<dbReference type="EMBL" id="BMWY01000001">
    <property type="protein sequence ID" value="GGZ47757.1"/>
    <property type="molecule type" value="Genomic_DNA"/>
</dbReference>
<evidence type="ECO:0000313" key="5">
    <source>
        <dbReference type="EMBL" id="GGZ47757.1"/>
    </source>
</evidence>
<keyword evidence="6" id="KW-1185">Reference proteome</keyword>
<dbReference type="InterPro" id="IPR050721">
    <property type="entry name" value="Trk_Ktr_HKT_K-transport"/>
</dbReference>
<dbReference type="Gene3D" id="1.10.287.70">
    <property type="match status" value="1"/>
</dbReference>
<dbReference type="PROSITE" id="PS51202">
    <property type="entry name" value="RCK_C"/>
    <property type="match status" value="1"/>
</dbReference>
<accession>A0ABQ3BJF4</accession>
<dbReference type="InterPro" id="IPR006037">
    <property type="entry name" value="RCK_C"/>
</dbReference>
<dbReference type="PANTHER" id="PTHR43833">
    <property type="entry name" value="POTASSIUM CHANNEL PROTEIN 2-RELATED-RELATED"/>
    <property type="match status" value="1"/>
</dbReference>
<feature type="transmembrane region" description="Helical" evidence="2">
    <location>
        <begin position="74"/>
        <end position="99"/>
    </location>
</feature>
<evidence type="ECO:0000313" key="6">
    <source>
        <dbReference type="Proteomes" id="UP000615593"/>
    </source>
</evidence>
<dbReference type="SUPFAM" id="SSF116726">
    <property type="entry name" value="TrkA C-terminal domain-like"/>
    <property type="match status" value="1"/>
</dbReference>
<proteinExistence type="predicted"/>
<dbReference type="Pfam" id="PF07885">
    <property type="entry name" value="Ion_trans_2"/>
    <property type="match status" value="1"/>
</dbReference>
<dbReference type="SUPFAM" id="SSF81324">
    <property type="entry name" value="Voltage-gated potassium channels"/>
    <property type="match status" value="1"/>
</dbReference>
<name>A0ABQ3BJF4_9FLAO</name>
<dbReference type="InterPro" id="IPR036721">
    <property type="entry name" value="RCK_C_sf"/>
</dbReference>
<dbReference type="PANTHER" id="PTHR43833:SF9">
    <property type="entry name" value="POTASSIUM CHANNEL PROTEIN YUGO-RELATED"/>
    <property type="match status" value="1"/>
</dbReference>
<dbReference type="InterPro" id="IPR036291">
    <property type="entry name" value="NAD(P)-bd_dom_sf"/>
</dbReference>
<comment type="caution">
    <text evidence="5">The sequence shown here is derived from an EMBL/GenBank/DDBJ whole genome shotgun (WGS) entry which is preliminary data.</text>
</comment>
<dbReference type="GeneID" id="94368326"/>
<dbReference type="InterPro" id="IPR003148">
    <property type="entry name" value="RCK_N"/>
</dbReference>